<gene>
    <name evidence="1" type="ORF">GDO78_022422</name>
</gene>
<dbReference type="Proteomes" id="UP000770717">
    <property type="component" value="Unassembled WGS sequence"/>
</dbReference>
<dbReference type="GO" id="GO:0046931">
    <property type="term" value="P:pore complex assembly"/>
    <property type="evidence" value="ECO:0007669"/>
    <property type="project" value="TreeGrafter"/>
</dbReference>
<dbReference type="GO" id="GO:0046930">
    <property type="term" value="C:pore complex"/>
    <property type="evidence" value="ECO:0007669"/>
    <property type="project" value="TreeGrafter"/>
</dbReference>
<sequence>MPNKVEIPERYIDLDPEEPLSREEREARYRRVQKIKTILARSSVHNLQPVGLPEELAPSDLNVQMEEQERMITISYALASEASQRSKQVAGRRRT</sequence>
<name>A0A8J6BDD8_ELECQ</name>
<dbReference type="OrthoDB" id="43122at2759"/>
<dbReference type="PANTHER" id="PTHR12752:SF4">
    <property type="entry name" value="PLECKSTRIN HOMOLOGY DOMAIN-CONTAINING FAMILY A MEMBER 7"/>
    <property type="match status" value="1"/>
</dbReference>
<proteinExistence type="predicted"/>
<dbReference type="GO" id="GO:0090136">
    <property type="term" value="P:epithelial cell-cell adhesion"/>
    <property type="evidence" value="ECO:0007669"/>
    <property type="project" value="TreeGrafter"/>
</dbReference>
<comment type="caution">
    <text evidence="1">The sequence shown here is derived from an EMBL/GenBank/DDBJ whole genome shotgun (WGS) entry which is preliminary data.</text>
</comment>
<protein>
    <submittedName>
        <fullName evidence="1">Uncharacterized protein</fullName>
    </submittedName>
</protein>
<organism evidence="1 2">
    <name type="scientific">Eleutherodactylus coqui</name>
    <name type="common">Puerto Rican coqui</name>
    <dbReference type="NCBI Taxonomy" id="57060"/>
    <lineage>
        <taxon>Eukaryota</taxon>
        <taxon>Metazoa</taxon>
        <taxon>Chordata</taxon>
        <taxon>Craniata</taxon>
        <taxon>Vertebrata</taxon>
        <taxon>Euteleostomi</taxon>
        <taxon>Amphibia</taxon>
        <taxon>Batrachia</taxon>
        <taxon>Anura</taxon>
        <taxon>Neobatrachia</taxon>
        <taxon>Hyloidea</taxon>
        <taxon>Eleutherodactylidae</taxon>
        <taxon>Eleutherodactylinae</taxon>
        <taxon>Eleutherodactylus</taxon>
        <taxon>Eleutherodactylus</taxon>
    </lineage>
</organism>
<dbReference type="PANTHER" id="PTHR12752">
    <property type="entry name" value="PHOSPHOINOSITOL 3-PHOSPHATE-BINDING PROTEIN"/>
    <property type="match status" value="1"/>
</dbReference>
<dbReference type="EMBL" id="WNTK01080225">
    <property type="protein sequence ID" value="KAG9460353.1"/>
    <property type="molecule type" value="Genomic_DNA"/>
</dbReference>
<dbReference type="AlphaFoldDB" id="A0A8J6BDD8"/>
<evidence type="ECO:0000313" key="1">
    <source>
        <dbReference type="EMBL" id="KAG9460353.1"/>
    </source>
</evidence>
<dbReference type="GO" id="GO:0005915">
    <property type="term" value="C:zonula adherens"/>
    <property type="evidence" value="ECO:0007669"/>
    <property type="project" value="TreeGrafter"/>
</dbReference>
<reference evidence="1" key="1">
    <citation type="thesis" date="2020" institute="ProQuest LLC" country="789 East Eisenhower Parkway, Ann Arbor, MI, USA">
        <title>Comparative Genomics and Chromosome Evolution.</title>
        <authorList>
            <person name="Mudd A.B."/>
        </authorList>
    </citation>
    <scope>NUCLEOTIDE SEQUENCE</scope>
    <source>
        <strain evidence="1">HN-11 Male</strain>
        <tissue evidence="1">Kidney and liver</tissue>
    </source>
</reference>
<dbReference type="GO" id="GO:0044331">
    <property type="term" value="P:cell-cell adhesion mediated by cadherin"/>
    <property type="evidence" value="ECO:0007669"/>
    <property type="project" value="TreeGrafter"/>
</dbReference>
<keyword evidence="2" id="KW-1185">Reference proteome</keyword>
<accession>A0A8J6BDD8</accession>
<evidence type="ECO:0000313" key="2">
    <source>
        <dbReference type="Proteomes" id="UP000770717"/>
    </source>
</evidence>
<dbReference type="GO" id="GO:0045218">
    <property type="term" value="P:zonula adherens maintenance"/>
    <property type="evidence" value="ECO:0007669"/>
    <property type="project" value="TreeGrafter"/>
</dbReference>